<evidence type="ECO:0000256" key="1">
    <source>
        <dbReference type="SAM" id="MobiDB-lite"/>
    </source>
</evidence>
<dbReference type="HOGENOM" id="CLU_1333753_0_0_1"/>
<organism evidence="2">
    <name type="scientific">Oryza glumipatula</name>
    <dbReference type="NCBI Taxonomy" id="40148"/>
    <lineage>
        <taxon>Eukaryota</taxon>
        <taxon>Viridiplantae</taxon>
        <taxon>Streptophyta</taxon>
        <taxon>Embryophyta</taxon>
        <taxon>Tracheophyta</taxon>
        <taxon>Spermatophyta</taxon>
        <taxon>Magnoliopsida</taxon>
        <taxon>Liliopsida</taxon>
        <taxon>Poales</taxon>
        <taxon>Poaceae</taxon>
        <taxon>BOP clade</taxon>
        <taxon>Oryzoideae</taxon>
        <taxon>Oryzeae</taxon>
        <taxon>Oryzinae</taxon>
        <taxon>Oryza</taxon>
    </lineage>
</organism>
<reference evidence="2" key="2">
    <citation type="submission" date="2018-05" db="EMBL/GenBank/DDBJ databases">
        <title>OgluRS3 (Oryza glumaepatula Reference Sequence Version 3).</title>
        <authorList>
            <person name="Zhang J."/>
            <person name="Kudrna D."/>
            <person name="Lee S."/>
            <person name="Talag J."/>
            <person name="Welchert J."/>
            <person name="Wing R.A."/>
        </authorList>
    </citation>
    <scope>NUCLEOTIDE SEQUENCE [LARGE SCALE GENOMIC DNA]</scope>
</reference>
<protein>
    <submittedName>
        <fullName evidence="2">Uncharacterized protein</fullName>
    </submittedName>
</protein>
<dbReference type="Proteomes" id="UP000026961">
    <property type="component" value="Chromosome 4"/>
</dbReference>
<proteinExistence type="predicted"/>
<feature type="region of interest" description="Disordered" evidence="1">
    <location>
        <begin position="181"/>
        <end position="206"/>
    </location>
</feature>
<accession>A0A0D9ZHB0</accession>
<evidence type="ECO:0000313" key="3">
    <source>
        <dbReference type="Proteomes" id="UP000026961"/>
    </source>
</evidence>
<evidence type="ECO:0000313" key="2">
    <source>
        <dbReference type="EnsemblPlants" id="OGLUM04G03040.1"/>
    </source>
</evidence>
<dbReference type="AlphaFoldDB" id="A0A0D9ZHB0"/>
<name>A0A0D9ZHB0_9ORYZ</name>
<dbReference type="EnsemblPlants" id="OGLUM04G03040.1">
    <property type="protein sequence ID" value="OGLUM04G03040.1"/>
    <property type="gene ID" value="OGLUM04G03040"/>
</dbReference>
<dbReference type="Gramene" id="OGLUM04G03040.1">
    <property type="protein sequence ID" value="OGLUM04G03040.1"/>
    <property type="gene ID" value="OGLUM04G03040"/>
</dbReference>
<keyword evidence="3" id="KW-1185">Reference proteome</keyword>
<reference evidence="2" key="1">
    <citation type="submission" date="2015-04" db="UniProtKB">
        <authorList>
            <consortium name="EnsemblPlants"/>
        </authorList>
    </citation>
    <scope>IDENTIFICATION</scope>
</reference>
<sequence>MRSNAHSSKLAALVNNGHYRQPPDKGVVQQANHNLAGAAALGKHRHEDWTWGEQGGVEYEEGDRETKKYPVDGAIITKIDLHYPAIWKPTWSVIDIIVDYKREMWSLKFQPAKQRQEPPLLEWSHKTTDTMRNNAHFSKLAALVNNGHCRQVSHQTRGSSSKQTTTLMKLPHWASIATRTGQGENKVEWSMKKGTGRPKKSIEPRP</sequence>